<keyword evidence="1" id="KW-0732">Signal</keyword>
<sequence>MRPMSVIVAAAALCALTTVPAQAAANPPAREVEADIQASVQVGETEVSGAQPVFSPDGKLLYTAERDTAAPTRSNIRVIDTSTNKTRSLLRVGIEYQTVVRLTISPDGRRLYALQSGGQGVSGQVNVIDTAALQQVATITPPVTYGNSSFGWMGAQTISPDGRYLYFTRNGAVIVPGSPEQGTVYVVDTASNSVVGSQKVGGWVPDDLVISPNGRDLYISAQSSQGTFPSTVRHFDASTVPPRLLGEVQTSIGPSEEIGSLALSPDGKRLYAMGVYPGALHVVDTASDKQVAAVEVPNSGYWRPIALSHDGRRLYVADTGPDKWGAAAVTVINTGTATVDSTLVGFDTEHQYSLVLGADDKRLYVVGKAFEDAGQGKGLVQVVRL</sequence>
<dbReference type="PANTHER" id="PTHR47197:SF3">
    <property type="entry name" value="DIHYDRO-HEME D1 DEHYDROGENASE"/>
    <property type="match status" value="1"/>
</dbReference>
<dbReference type="InterPro" id="IPR011659">
    <property type="entry name" value="WD40"/>
</dbReference>
<dbReference type="EMBL" id="CP007155">
    <property type="protein sequence ID" value="AHH95820.1"/>
    <property type="molecule type" value="Genomic_DNA"/>
</dbReference>
<dbReference type="Proteomes" id="UP000019225">
    <property type="component" value="Chromosome"/>
</dbReference>
<organism evidence="2 3">
    <name type="scientific">Kutzneria albida DSM 43870</name>
    <dbReference type="NCBI Taxonomy" id="1449976"/>
    <lineage>
        <taxon>Bacteria</taxon>
        <taxon>Bacillati</taxon>
        <taxon>Actinomycetota</taxon>
        <taxon>Actinomycetes</taxon>
        <taxon>Pseudonocardiales</taxon>
        <taxon>Pseudonocardiaceae</taxon>
        <taxon>Kutzneria</taxon>
    </lineage>
</organism>
<evidence type="ECO:0000313" key="2">
    <source>
        <dbReference type="EMBL" id="AHH95820.1"/>
    </source>
</evidence>
<evidence type="ECO:0000313" key="3">
    <source>
        <dbReference type="Proteomes" id="UP000019225"/>
    </source>
</evidence>
<name>W5W4X6_9PSEU</name>
<reference evidence="2 3" key="1">
    <citation type="journal article" date="2014" name="BMC Genomics">
        <title>Complete genome sequence of producer of the glycopeptide antibiotic Aculeximycin Kutzneria albida DSM 43870T, a representative of minor genus of Pseudonocardiaceae.</title>
        <authorList>
            <person name="Rebets Y."/>
            <person name="Tokovenko B."/>
            <person name="Lushchyk I."/>
            <person name="Ruckert C."/>
            <person name="Zaburannyi N."/>
            <person name="Bechthold A."/>
            <person name="Kalinowski J."/>
            <person name="Luzhetskyy A."/>
        </authorList>
    </citation>
    <scope>NUCLEOTIDE SEQUENCE [LARGE SCALE GENOMIC DNA]</scope>
    <source>
        <strain evidence="2">DSM 43870</strain>
    </source>
</reference>
<dbReference type="STRING" id="1449976.KALB_2452"/>
<dbReference type="SUPFAM" id="SSF51004">
    <property type="entry name" value="C-terminal (heme d1) domain of cytochrome cd1-nitrite reductase"/>
    <property type="match status" value="1"/>
</dbReference>
<feature type="signal peptide" evidence="1">
    <location>
        <begin position="1"/>
        <end position="23"/>
    </location>
</feature>
<accession>W5W4X6</accession>
<dbReference type="KEGG" id="kal:KALB_2452"/>
<dbReference type="InterPro" id="IPR051200">
    <property type="entry name" value="Host-pathogen_enzymatic-act"/>
</dbReference>
<dbReference type="Gene3D" id="2.130.10.10">
    <property type="entry name" value="YVTN repeat-like/Quinoprotein amine dehydrogenase"/>
    <property type="match status" value="3"/>
</dbReference>
<protein>
    <submittedName>
        <fullName evidence="2">Uncharacterized protein</fullName>
    </submittedName>
</protein>
<dbReference type="eggNOG" id="COG3391">
    <property type="taxonomic scope" value="Bacteria"/>
</dbReference>
<dbReference type="AlphaFoldDB" id="W5W4X6"/>
<proteinExistence type="predicted"/>
<evidence type="ECO:0000256" key="1">
    <source>
        <dbReference type="SAM" id="SignalP"/>
    </source>
</evidence>
<dbReference type="PANTHER" id="PTHR47197">
    <property type="entry name" value="PROTEIN NIRF"/>
    <property type="match status" value="1"/>
</dbReference>
<dbReference type="InterPro" id="IPR015943">
    <property type="entry name" value="WD40/YVTN_repeat-like_dom_sf"/>
</dbReference>
<feature type="chain" id="PRO_5004875192" evidence="1">
    <location>
        <begin position="24"/>
        <end position="385"/>
    </location>
</feature>
<dbReference type="Pfam" id="PF07676">
    <property type="entry name" value="PD40"/>
    <property type="match status" value="2"/>
</dbReference>
<dbReference type="HOGENOM" id="CLU_063218_0_0_11"/>
<keyword evidence="3" id="KW-1185">Reference proteome</keyword>
<dbReference type="InterPro" id="IPR011048">
    <property type="entry name" value="Haem_d1_sf"/>
</dbReference>
<gene>
    <name evidence="2" type="ORF">KALB_2452</name>
</gene>